<dbReference type="Proteomes" id="UP000278983">
    <property type="component" value="Unassembled WGS sequence"/>
</dbReference>
<comment type="caution">
    <text evidence="2">The sequence shown here is derived from an EMBL/GenBank/DDBJ whole genome shotgun (WGS) entry which is preliminary data.</text>
</comment>
<sequence length="212" mass="25655">MKKAFYLFSCLLLCACWAPFPSAHERAMQVGRFRPNINNNIEEKINIDGYYVNTNHNRIHKYNNEIPFILYNDGTYGDIYLENEDSIYKQKSDSVDFKNQLYYGLGGYYEVKGDTIEVDTYIHYQLSITLIKRYYKIIDRNHLFFFKEIWVKSRIDDEPEKPCERAVFFELIPNKRLPPSTKFRSKLKKWIWEDKKDWKNYKKAYKEAMKKK</sequence>
<accession>A0A3S0R9I5</accession>
<dbReference type="RefSeq" id="WP_126677720.1">
    <property type="nucleotide sequence ID" value="NZ_RYYU01000001.1"/>
</dbReference>
<dbReference type="AlphaFoldDB" id="A0A3S0R9I5"/>
<evidence type="ECO:0008006" key="4">
    <source>
        <dbReference type="Google" id="ProtNLM"/>
    </source>
</evidence>
<reference evidence="2 3" key="1">
    <citation type="submission" date="2018-12" db="EMBL/GenBank/DDBJ databases">
        <title>Genome sequencing of Prevotella sp. KCOM 3155 (= JS262).</title>
        <authorList>
            <person name="Kook J.-K."/>
            <person name="Park S.-N."/>
            <person name="Lim Y.K."/>
        </authorList>
    </citation>
    <scope>NUCLEOTIDE SEQUENCE [LARGE SCALE GENOMIC DNA]</scope>
    <source>
        <strain evidence="2 3">KCOM 3155</strain>
    </source>
</reference>
<dbReference type="PROSITE" id="PS51257">
    <property type="entry name" value="PROKAR_LIPOPROTEIN"/>
    <property type="match status" value="1"/>
</dbReference>
<keyword evidence="1" id="KW-0732">Signal</keyword>
<keyword evidence="3" id="KW-1185">Reference proteome</keyword>
<protein>
    <recommendedName>
        <fullName evidence="4">Lipoprotein</fullName>
    </recommendedName>
</protein>
<evidence type="ECO:0000313" key="2">
    <source>
        <dbReference type="EMBL" id="RUL58623.1"/>
    </source>
</evidence>
<gene>
    <name evidence="2" type="ORF">EHV08_01775</name>
</gene>
<feature type="chain" id="PRO_5018724096" description="Lipoprotein" evidence="1">
    <location>
        <begin position="24"/>
        <end position="212"/>
    </location>
</feature>
<feature type="signal peptide" evidence="1">
    <location>
        <begin position="1"/>
        <end position="23"/>
    </location>
</feature>
<dbReference type="OrthoDB" id="1076498at2"/>
<organism evidence="2 3">
    <name type="scientific">Prevotella koreensis</name>
    <dbReference type="NCBI Taxonomy" id="2490854"/>
    <lineage>
        <taxon>Bacteria</taxon>
        <taxon>Pseudomonadati</taxon>
        <taxon>Bacteroidota</taxon>
        <taxon>Bacteroidia</taxon>
        <taxon>Bacteroidales</taxon>
        <taxon>Prevotellaceae</taxon>
        <taxon>Prevotella</taxon>
    </lineage>
</organism>
<evidence type="ECO:0000313" key="3">
    <source>
        <dbReference type="Proteomes" id="UP000278983"/>
    </source>
</evidence>
<proteinExistence type="predicted"/>
<name>A0A3S0R9I5_9BACT</name>
<dbReference type="EMBL" id="RYYU01000001">
    <property type="protein sequence ID" value="RUL58623.1"/>
    <property type="molecule type" value="Genomic_DNA"/>
</dbReference>
<evidence type="ECO:0000256" key="1">
    <source>
        <dbReference type="SAM" id="SignalP"/>
    </source>
</evidence>